<evidence type="ECO:0000313" key="4">
    <source>
        <dbReference type="EMBL" id="MST92034.1"/>
    </source>
</evidence>
<gene>
    <name evidence="3" type="ORF">ASJ35_12655</name>
    <name evidence="4" type="ORF">FYJ76_08795</name>
    <name evidence="6" type="ORF">GMD52_08555</name>
    <name evidence="5" type="ORF">GMD59_00070</name>
    <name evidence="2" type="ORF">TQ39_02465</name>
</gene>
<organism evidence="2 7">
    <name type="scientific">Ruthenibacterium lactatiformans</name>
    <dbReference type="NCBI Taxonomy" id="1550024"/>
    <lineage>
        <taxon>Bacteria</taxon>
        <taxon>Bacillati</taxon>
        <taxon>Bacillota</taxon>
        <taxon>Clostridia</taxon>
        <taxon>Eubacteriales</taxon>
        <taxon>Oscillospiraceae</taxon>
        <taxon>Ruthenibacterium</taxon>
    </lineage>
</organism>
<keyword evidence="7" id="KW-1185">Reference proteome</keyword>
<dbReference type="EMBL" id="LMUA01000018">
    <property type="protein sequence ID" value="KUE75618.1"/>
    <property type="molecule type" value="Genomic_DNA"/>
</dbReference>
<keyword evidence="1" id="KW-0472">Membrane</keyword>
<evidence type="ECO:0000313" key="8">
    <source>
        <dbReference type="Proteomes" id="UP000053433"/>
    </source>
</evidence>
<evidence type="ECO:0000256" key="1">
    <source>
        <dbReference type="SAM" id="Phobius"/>
    </source>
</evidence>
<evidence type="ECO:0000313" key="11">
    <source>
        <dbReference type="Proteomes" id="UP000472755"/>
    </source>
</evidence>
<dbReference type="Proteomes" id="UP000431913">
    <property type="component" value="Unassembled WGS sequence"/>
</dbReference>
<comment type="caution">
    <text evidence="2">The sequence shown here is derived from an EMBL/GenBank/DDBJ whole genome shotgun (WGS) entry which is preliminary data.</text>
</comment>
<reference evidence="2" key="1">
    <citation type="submission" date="2015-02" db="EMBL/GenBank/DDBJ databases">
        <title>A novel member of the family Ruminococcaceae isolated from human feces.</title>
        <authorList>
            <person name="Shkoporov A.N."/>
            <person name="Chaplin A.V."/>
            <person name="Motuzova O.V."/>
            <person name="Kafarskaia L.I."/>
            <person name="Khokhlova E.V."/>
            <person name="Efimov B.A."/>
        </authorList>
    </citation>
    <scope>NUCLEOTIDE SEQUENCE [LARGE SCALE GENOMIC DNA]</scope>
    <source>
        <strain evidence="2">585-1</strain>
    </source>
</reference>
<dbReference type="RefSeq" id="WP_009326026.1">
    <property type="nucleotide sequence ID" value="NZ_CAOJUJ010000001.1"/>
</dbReference>
<evidence type="ECO:0000313" key="3">
    <source>
        <dbReference type="EMBL" id="KUE75618.1"/>
    </source>
</evidence>
<protein>
    <submittedName>
        <fullName evidence="2">Uncharacterized protein</fullName>
    </submittedName>
</protein>
<dbReference type="AlphaFoldDB" id="A0A0D8J296"/>
<accession>A0A0D8J296</accession>
<accession>A0A0W7TP52</accession>
<dbReference type="Proteomes" id="UP000472755">
    <property type="component" value="Unassembled WGS sequence"/>
</dbReference>
<proteinExistence type="predicted"/>
<feature type="transmembrane region" description="Helical" evidence="1">
    <location>
        <begin position="285"/>
        <end position="308"/>
    </location>
</feature>
<dbReference type="EMBL" id="VUNJ01000007">
    <property type="protein sequence ID" value="MST92034.1"/>
    <property type="molecule type" value="Genomic_DNA"/>
</dbReference>
<name>A0A0D8J296_9FIRM</name>
<sequence length="309" mass="33498">MSQKFTPLAQSRASYYCKGSPVHFVMVELFRMEGTGATVVTLTFKNLFSRPLVSFTAYFRCKNKYGEVVVEDSFTYDNVYAGEGECFGFDDAVFVSDEPLGSVEVRLGSVTYDDGAPHDLRRCPAVALPALRPLPQRERAAVCRALGTQDADYYPEEAADGWRCTCGAFNYNAGRGIRYCSECGVEKVLMQAAVRDAQSGAAPARPQFGADMQFLPVQDEAPAGGSGGQRGGGVQYAVQKPRMPRALRGVPEQEMERPAVPAMGGAPQACVSIMKDSTADFILRYMPFVTMAAAAVFTMGAVLVSQYLL</sequence>
<evidence type="ECO:0000313" key="5">
    <source>
        <dbReference type="EMBL" id="MTS25684.1"/>
    </source>
</evidence>
<evidence type="ECO:0000313" key="9">
    <source>
        <dbReference type="Proteomes" id="UP000431913"/>
    </source>
</evidence>
<reference evidence="10 11" key="3">
    <citation type="journal article" date="2019" name="Nat. Med.">
        <title>A library of human gut bacterial isolates paired with longitudinal multiomics data enables mechanistic microbiome research.</title>
        <authorList>
            <person name="Poyet M."/>
            <person name="Groussin M."/>
            <person name="Gibbons S.M."/>
            <person name="Avila-Pacheco J."/>
            <person name="Jiang X."/>
            <person name="Kearney S.M."/>
            <person name="Perrotta A.R."/>
            <person name="Berdy B."/>
            <person name="Zhao S."/>
            <person name="Lieberman T.D."/>
            <person name="Swanson P.K."/>
            <person name="Smith M."/>
            <person name="Roesemann S."/>
            <person name="Alexander J.E."/>
            <person name="Rich S.A."/>
            <person name="Livny J."/>
            <person name="Vlamakis H."/>
            <person name="Clish C."/>
            <person name="Bullock K."/>
            <person name="Deik A."/>
            <person name="Scott J."/>
            <person name="Pierce K.A."/>
            <person name="Xavier R.J."/>
            <person name="Alm E.J."/>
        </authorList>
    </citation>
    <scope>NUCLEOTIDE SEQUENCE [LARGE SCALE GENOMIC DNA]</scope>
    <source>
        <strain evidence="5 11">BIOML-A4</strain>
        <strain evidence="6 10">BIOML-A7</strain>
    </source>
</reference>
<dbReference type="Proteomes" id="UP000449193">
    <property type="component" value="Unassembled WGS sequence"/>
</dbReference>
<reference evidence="3 8" key="2">
    <citation type="submission" date="2015-10" db="EMBL/GenBank/DDBJ databases">
        <title>A novel member of the family Ruminococcaceae isolated from human faeces.</title>
        <authorList>
            <person name="Shkoporov A.N."/>
            <person name="Chaplin A.V."/>
            <person name="Motuzova O.V."/>
            <person name="Kafarskaia L.I."/>
            <person name="Efimov B.A."/>
        </authorList>
    </citation>
    <scope>NUCLEOTIDE SEQUENCE [LARGE SCALE GENOMIC DNA]</scope>
    <source>
        <strain evidence="3 8">668</strain>
    </source>
</reference>
<evidence type="ECO:0000313" key="10">
    <source>
        <dbReference type="Proteomes" id="UP000449193"/>
    </source>
</evidence>
<dbReference type="EMBL" id="WMZU01000001">
    <property type="protein sequence ID" value="MTS25684.1"/>
    <property type="molecule type" value="Genomic_DNA"/>
</dbReference>
<dbReference type="EMBL" id="JXXK01000002">
    <property type="protein sequence ID" value="KJF41100.1"/>
    <property type="molecule type" value="Genomic_DNA"/>
</dbReference>
<evidence type="ECO:0000313" key="7">
    <source>
        <dbReference type="Proteomes" id="UP000032483"/>
    </source>
</evidence>
<dbReference type="Proteomes" id="UP000032483">
    <property type="component" value="Unassembled WGS sequence"/>
</dbReference>
<evidence type="ECO:0000313" key="6">
    <source>
        <dbReference type="EMBL" id="MTS51591.1"/>
    </source>
</evidence>
<keyword evidence="1" id="KW-0812">Transmembrane</keyword>
<dbReference type="PATRIC" id="fig|1550024.3.peg.550"/>
<evidence type="ECO:0000313" key="2">
    <source>
        <dbReference type="EMBL" id="KJF41100.1"/>
    </source>
</evidence>
<reference evidence="4 9" key="4">
    <citation type="submission" date="2019-08" db="EMBL/GenBank/DDBJ databases">
        <title>In-depth cultivation of the pig gut microbiome towards novel bacterial diversity and tailored functional studies.</title>
        <authorList>
            <person name="Wylensek D."/>
            <person name="Hitch T.C.A."/>
            <person name="Clavel T."/>
        </authorList>
    </citation>
    <scope>NUCLEOTIDE SEQUENCE [LARGE SCALE GENOMIC DNA]</scope>
    <source>
        <strain evidence="4 9">WCA3-601-WT-6J</strain>
    </source>
</reference>
<dbReference type="Proteomes" id="UP000053433">
    <property type="component" value="Unassembled WGS sequence"/>
</dbReference>
<keyword evidence="1" id="KW-1133">Transmembrane helix</keyword>
<dbReference type="EMBL" id="WMZR01000009">
    <property type="protein sequence ID" value="MTS51591.1"/>
    <property type="molecule type" value="Genomic_DNA"/>
</dbReference>
<dbReference type="GeneID" id="42855498"/>